<evidence type="ECO:0008006" key="2">
    <source>
        <dbReference type="Google" id="ProtNLM"/>
    </source>
</evidence>
<dbReference type="AlphaFoldDB" id="A0A0F9EY91"/>
<protein>
    <recommendedName>
        <fullName evidence="2">Chemotaxis methyl-accepting receptor HlyB-like 4HB MCP domain-containing protein</fullName>
    </recommendedName>
</protein>
<reference evidence="1" key="1">
    <citation type="journal article" date="2015" name="Nature">
        <title>Complex archaea that bridge the gap between prokaryotes and eukaryotes.</title>
        <authorList>
            <person name="Spang A."/>
            <person name="Saw J.H."/>
            <person name="Jorgensen S.L."/>
            <person name="Zaremba-Niedzwiedzka K."/>
            <person name="Martijn J."/>
            <person name="Lind A.E."/>
            <person name="van Eijk R."/>
            <person name="Schleper C."/>
            <person name="Guy L."/>
            <person name="Ettema T.J."/>
        </authorList>
    </citation>
    <scope>NUCLEOTIDE SEQUENCE</scope>
</reference>
<sequence length="189" mass="21118">MKLNKLSLKAKLLVLFLLVGVIPFATASIVGLWKSGDALEEQAFNQLTSVRDIKKGQIESFFNERKGDMGVLVETVNTLRDEAFKKLVAIRQIKKNQIEGYFRDRLALMGDVQKNLRFTGGVEAFAQTFALGLDSDAYKQLYDKRIAGLKVFCEMFGFYDVFLIDTQGNVVFTVAKEADWGANLVSGSL</sequence>
<feature type="non-terminal residue" evidence="1">
    <location>
        <position position="189"/>
    </location>
</feature>
<accession>A0A0F9EY91</accession>
<proteinExistence type="predicted"/>
<dbReference type="EMBL" id="LAZR01034977">
    <property type="protein sequence ID" value="KKL28773.1"/>
    <property type="molecule type" value="Genomic_DNA"/>
</dbReference>
<gene>
    <name evidence="1" type="ORF">LCGC14_2371800</name>
</gene>
<name>A0A0F9EY91_9ZZZZ</name>
<evidence type="ECO:0000313" key="1">
    <source>
        <dbReference type="EMBL" id="KKL28773.1"/>
    </source>
</evidence>
<organism evidence="1">
    <name type="scientific">marine sediment metagenome</name>
    <dbReference type="NCBI Taxonomy" id="412755"/>
    <lineage>
        <taxon>unclassified sequences</taxon>
        <taxon>metagenomes</taxon>
        <taxon>ecological metagenomes</taxon>
    </lineage>
</organism>
<comment type="caution">
    <text evidence="1">The sequence shown here is derived from an EMBL/GenBank/DDBJ whole genome shotgun (WGS) entry which is preliminary data.</text>
</comment>